<dbReference type="EMBL" id="AP018694">
    <property type="protein sequence ID" value="BBE16230.1"/>
    <property type="molecule type" value="Genomic_DNA"/>
</dbReference>
<dbReference type="GO" id="GO:0009252">
    <property type="term" value="P:peptidoglycan biosynthetic process"/>
    <property type="evidence" value="ECO:0007669"/>
    <property type="project" value="UniProtKB-KW"/>
</dbReference>
<gene>
    <name evidence="8" type="ORF">AQPE_0367</name>
</gene>
<dbReference type="GO" id="GO:0071555">
    <property type="term" value="P:cell wall organization"/>
    <property type="evidence" value="ECO:0007669"/>
    <property type="project" value="UniProtKB-KW"/>
</dbReference>
<keyword evidence="8" id="KW-0436">Ligase</keyword>
<keyword evidence="2" id="KW-0808">Transferase</keyword>
<organism evidence="8 9">
    <name type="scientific">Aquipluma nitroreducens</name>
    <dbReference type="NCBI Taxonomy" id="2010828"/>
    <lineage>
        <taxon>Bacteria</taxon>
        <taxon>Pseudomonadati</taxon>
        <taxon>Bacteroidota</taxon>
        <taxon>Bacteroidia</taxon>
        <taxon>Marinilabiliales</taxon>
        <taxon>Prolixibacteraceae</taxon>
        <taxon>Aquipluma</taxon>
    </lineage>
</organism>
<proteinExistence type="inferred from homology"/>
<dbReference type="Pfam" id="PF13480">
    <property type="entry name" value="Acetyltransf_6"/>
    <property type="match status" value="1"/>
</dbReference>
<evidence type="ECO:0000256" key="6">
    <source>
        <dbReference type="ARBA" id="ARBA00023316"/>
    </source>
</evidence>
<keyword evidence="9" id="KW-1185">Reference proteome</keyword>
<dbReference type="RefSeq" id="WP_318349322.1">
    <property type="nucleotide sequence ID" value="NZ_AP018694.1"/>
</dbReference>
<evidence type="ECO:0000256" key="2">
    <source>
        <dbReference type="ARBA" id="ARBA00022679"/>
    </source>
</evidence>
<keyword evidence="6" id="KW-0961">Cell wall biogenesis/degradation</keyword>
<keyword evidence="5" id="KW-0012">Acyltransferase</keyword>
<dbReference type="InterPro" id="IPR016181">
    <property type="entry name" value="Acyl_CoA_acyltransferase"/>
</dbReference>
<dbReference type="InterPro" id="IPR038740">
    <property type="entry name" value="BioF2-like_GNAT_dom"/>
</dbReference>
<evidence type="ECO:0000256" key="3">
    <source>
        <dbReference type="ARBA" id="ARBA00022960"/>
    </source>
</evidence>
<dbReference type="Proteomes" id="UP001193389">
    <property type="component" value="Chromosome"/>
</dbReference>
<dbReference type="PANTHER" id="PTHR36174">
    <property type="entry name" value="LIPID II:GLYCINE GLYCYLTRANSFERASE"/>
    <property type="match status" value="1"/>
</dbReference>
<dbReference type="Gene3D" id="3.40.630.30">
    <property type="match status" value="1"/>
</dbReference>
<dbReference type="AlphaFoldDB" id="A0A5K7S428"/>
<sequence length="339" mass="39904">MNLITEPENIEKKKWSDFVMNHPNGNIFQTPAIFDLYDKTPKYETVFCAALDSRNEIVGLNLAIIQKEHFGIFGQLSARSIIWGGPLIKEENPEVLDLLLRKYKEQIHDKAIYTQFRNLWQWSASERSVFENNSYEYIDHLDILIDLKIDENKLFNNFHSGRRKNIRRAERIPLVFEQVVDASEIKQCELLVKETYKRVKLPCPDKSFFDNAKTNLCENGMSKIFAVKYQDQIISCRYELCYKDLIYDWYAGTSETHLDKYPNDYLPWKILQWAKENKYSTFDFGGAGKPNEPYGVREYKLKFGGELVNYGRFEAIHKPRLMKLGKLGFIIYKKINGLR</sequence>
<protein>
    <submittedName>
        <fullName evidence="8">tRNA-dependent lipid II--amino acid ligase</fullName>
    </submittedName>
</protein>
<comment type="similarity">
    <text evidence="1">Belongs to the FemABX family.</text>
</comment>
<dbReference type="PANTHER" id="PTHR36174:SF1">
    <property type="entry name" value="LIPID II:GLYCINE GLYCYLTRANSFERASE"/>
    <property type="match status" value="1"/>
</dbReference>
<dbReference type="GO" id="GO:0016755">
    <property type="term" value="F:aminoacyltransferase activity"/>
    <property type="evidence" value="ECO:0007669"/>
    <property type="project" value="InterPro"/>
</dbReference>
<name>A0A5K7S428_9BACT</name>
<dbReference type="KEGG" id="anf:AQPE_0367"/>
<dbReference type="GO" id="GO:0016874">
    <property type="term" value="F:ligase activity"/>
    <property type="evidence" value="ECO:0007669"/>
    <property type="project" value="UniProtKB-KW"/>
</dbReference>
<evidence type="ECO:0000313" key="9">
    <source>
        <dbReference type="Proteomes" id="UP001193389"/>
    </source>
</evidence>
<dbReference type="GO" id="GO:0008360">
    <property type="term" value="P:regulation of cell shape"/>
    <property type="evidence" value="ECO:0007669"/>
    <property type="project" value="UniProtKB-KW"/>
</dbReference>
<dbReference type="InterPro" id="IPR050644">
    <property type="entry name" value="PG_Glycine_Bridge_Synth"/>
</dbReference>
<feature type="domain" description="BioF2-like acetyltransferase" evidence="7">
    <location>
        <begin position="163"/>
        <end position="292"/>
    </location>
</feature>
<keyword evidence="4" id="KW-0573">Peptidoglycan synthesis</keyword>
<evidence type="ECO:0000256" key="1">
    <source>
        <dbReference type="ARBA" id="ARBA00009943"/>
    </source>
</evidence>
<reference evidence="8" key="1">
    <citation type="journal article" date="2020" name="Int. J. Syst. Evol. Microbiol.">
        <title>Aquipluma nitroreducens gen. nov. sp. nov., a novel facultatively anaerobic bacterium isolated from a freshwater lake.</title>
        <authorList>
            <person name="Watanabe M."/>
            <person name="Kojima H."/>
            <person name="Fukui M."/>
        </authorList>
    </citation>
    <scope>NUCLEOTIDE SEQUENCE</scope>
    <source>
        <strain evidence="8">MeG22</strain>
    </source>
</reference>
<evidence type="ECO:0000256" key="5">
    <source>
        <dbReference type="ARBA" id="ARBA00023315"/>
    </source>
</evidence>
<dbReference type="InterPro" id="IPR003447">
    <property type="entry name" value="FEMABX"/>
</dbReference>
<dbReference type="PROSITE" id="PS51191">
    <property type="entry name" value="FEMABX"/>
    <property type="match status" value="1"/>
</dbReference>
<keyword evidence="3" id="KW-0133">Cell shape</keyword>
<evidence type="ECO:0000259" key="7">
    <source>
        <dbReference type="Pfam" id="PF13480"/>
    </source>
</evidence>
<dbReference type="SUPFAM" id="SSF55729">
    <property type="entry name" value="Acyl-CoA N-acyltransferases (Nat)"/>
    <property type="match status" value="2"/>
</dbReference>
<accession>A0A5K7S428</accession>
<evidence type="ECO:0000313" key="8">
    <source>
        <dbReference type="EMBL" id="BBE16230.1"/>
    </source>
</evidence>
<evidence type="ECO:0000256" key="4">
    <source>
        <dbReference type="ARBA" id="ARBA00022984"/>
    </source>
</evidence>